<organism evidence="3 4">
    <name type="scientific">Escallonia herrerae</name>
    <dbReference type="NCBI Taxonomy" id="1293975"/>
    <lineage>
        <taxon>Eukaryota</taxon>
        <taxon>Viridiplantae</taxon>
        <taxon>Streptophyta</taxon>
        <taxon>Embryophyta</taxon>
        <taxon>Tracheophyta</taxon>
        <taxon>Spermatophyta</taxon>
        <taxon>Magnoliopsida</taxon>
        <taxon>eudicotyledons</taxon>
        <taxon>Gunneridae</taxon>
        <taxon>Pentapetalae</taxon>
        <taxon>asterids</taxon>
        <taxon>campanulids</taxon>
        <taxon>Escalloniales</taxon>
        <taxon>Escalloniaceae</taxon>
        <taxon>Escallonia</taxon>
    </lineage>
</organism>
<evidence type="ECO:0000259" key="2">
    <source>
        <dbReference type="Pfam" id="PF03732"/>
    </source>
</evidence>
<dbReference type="AlphaFoldDB" id="A0AA89AW18"/>
<evidence type="ECO:0000313" key="4">
    <source>
        <dbReference type="Proteomes" id="UP001188597"/>
    </source>
</evidence>
<proteinExistence type="predicted"/>
<dbReference type="EMBL" id="JAVXUP010000904">
    <property type="protein sequence ID" value="KAK3019034.1"/>
    <property type="molecule type" value="Genomic_DNA"/>
</dbReference>
<dbReference type="PANTHER" id="PTHR33223:SF10">
    <property type="entry name" value="AMINOTRANSFERASE-LIKE PLANT MOBILE DOMAIN-CONTAINING PROTEIN"/>
    <property type="match status" value="1"/>
</dbReference>
<dbReference type="Pfam" id="PF03732">
    <property type="entry name" value="Retrotrans_gag"/>
    <property type="match status" value="1"/>
</dbReference>
<dbReference type="InterPro" id="IPR005162">
    <property type="entry name" value="Retrotrans_gag_dom"/>
</dbReference>
<keyword evidence="4" id="KW-1185">Reference proteome</keyword>
<reference evidence="3" key="1">
    <citation type="submission" date="2022-12" db="EMBL/GenBank/DDBJ databases">
        <title>Draft genome assemblies for two species of Escallonia (Escalloniales).</title>
        <authorList>
            <person name="Chanderbali A."/>
            <person name="Dervinis C."/>
            <person name="Anghel I."/>
            <person name="Soltis D."/>
            <person name="Soltis P."/>
            <person name="Zapata F."/>
        </authorList>
    </citation>
    <scope>NUCLEOTIDE SEQUENCE</scope>
    <source>
        <strain evidence="3">UCBG64.0493</strain>
        <tissue evidence="3">Leaf</tissue>
    </source>
</reference>
<evidence type="ECO:0000313" key="3">
    <source>
        <dbReference type="EMBL" id="KAK3019034.1"/>
    </source>
</evidence>
<name>A0AA89AW18_9ASTE</name>
<feature type="region of interest" description="Disordered" evidence="1">
    <location>
        <begin position="128"/>
        <end position="192"/>
    </location>
</feature>
<dbReference type="PANTHER" id="PTHR33223">
    <property type="entry name" value="CCHC-TYPE DOMAIN-CONTAINING PROTEIN"/>
    <property type="match status" value="1"/>
</dbReference>
<sequence length="346" mass="39404">MAGKYSLISRLTDLKDDWTIKARVTRMWDGINHNTNEVLSSNIIVLDQEENQNTSSRKCKSKVHIHATVQGRKCLLSLKREAFATERNIPTIVKNNIGNHVVPCNKNSATSQRPSSLSHLQIKLRPQIQVSGNPTFDSKEKGGEHMTRSGSCYRHDPSVKDSTNSSPKQVTRAETPRRSIHKKRASESRSQERDSWKVSDAVMCRAFPITLRKAAHAWFKSLQPRSIYSFGQLSDLFQKHFVSSRSRRKNSESLLNIMQEKNESLACFLGRFNAASLEIDNLDESVKYTALFRGLQPISKFSFFVNKSPPGNMKALLEKANKYIQAEEYLETHRGRHGEGKEEQKK</sequence>
<accession>A0AA89AW18</accession>
<feature type="compositionally biased region" description="Polar residues" evidence="1">
    <location>
        <begin position="160"/>
        <end position="169"/>
    </location>
</feature>
<feature type="compositionally biased region" description="Basic and acidic residues" evidence="1">
    <location>
        <begin position="137"/>
        <end position="159"/>
    </location>
</feature>
<feature type="domain" description="Retrotransposon gag" evidence="2">
    <location>
        <begin position="206"/>
        <end position="297"/>
    </location>
</feature>
<protein>
    <recommendedName>
        <fullName evidence="2">Retrotransposon gag domain-containing protein</fullName>
    </recommendedName>
</protein>
<evidence type="ECO:0000256" key="1">
    <source>
        <dbReference type="SAM" id="MobiDB-lite"/>
    </source>
</evidence>
<comment type="caution">
    <text evidence="3">The sequence shown here is derived from an EMBL/GenBank/DDBJ whole genome shotgun (WGS) entry which is preliminary data.</text>
</comment>
<gene>
    <name evidence="3" type="ORF">RJ639_004316</name>
</gene>
<dbReference type="Proteomes" id="UP001188597">
    <property type="component" value="Unassembled WGS sequence"/>
</dbReference>